<dbReference type="Proteomes" id="UP000628840">
    <property type="component" value="Unassembled WGS sequence"/>
</dbReference>
<evidence type="ECO:0000259" key="2">
    <source>
        <dbReference type="Pfam" id="PF05168"/>
    </source>
</evidence>
<evidence type="ECO:0000313" key="4">
    <source>
        <dbReference type="Proteomes" id="UP000628840"/>
    </source>
</evidence>
<sequence>MPDDDDAPGMAAVEDQLRQARQALSDAEGARNANLSDAVIINRLYYACFHAAQAALYDRGFEPTTHGGVLTLFGSEIVGEGDAPRTDGRFLNDLGELRQQADYGYGTIDENVNALLARTRQFVSEMESLCPSID</sequence>
<evidence type="ECO:0000256" key="1">
    <source>
        <dbReference type="ARBA" id="ARBA00038248"/>
    </source>
</evidence>
<dbReference type="Gene3D" id="1.20.120.330">
    <property type="entry name" value="Nucleotidyltransferases domain 2"/>
    <property type="match status" value="1"/>
</dbReference>
<reference evidence="3 4" key="1">
    <citation type="journal article" date="2019" name="Int. J. Syst. Evol. Microbiol.">
        <title>The Global Catalogue of Microorganisms (GCM) 10K type strain sequencing project: providing services to taxonomists for standard genome sequencing and annotation.</title>
        <authorList>
            <consortium name="The Broad Institute Genomics Platform"/>
            <consortium name="The Broad Institute Genome Sequencing Center for Infectious Disease"/>
            <person name="Wu L."/>
            <person name="Ma J."/>
        </authorList>
    </citation>
    <scope>NUCLEOTIDE SEQUENCE [LARGE SCALE GENOMIC DNA]</scope>
    <source>
        <strain evidence="3 4">JCM 19585</strain>
    </source>
</reference>
<dbReference type="OrthoDB" id="263873at2157"/>
<comment type="similarity">
    <text evidence="1">Belongs to the UPF0332 family.</text>
</comment>
<dbReference type="InterPro" id="IPR052226">
    <property type="entry name" value="UPF0332_toxin"/>
</dbReference>
<gene>
    <name evidence="3" type="ORF">GCM10009037_27870</name>
</gene>
<feature type="domain" description="HEPN" evidence="2">
    <location>
        <begin position="13"/>
        <end position="127"/>
    </location>
</feature>
<dbReference type="PANTHER" id="PTHR36565">
    <property type="entry name" value="UPF0332 PROTEIN TM_1000"/>
    <property type="match status" value="1"/>
</dbReference>
<protein>
    <submittedName>
        <fullName evidence="3">UPF0332 protein</fullName>
    </submittedName>
</protein>
<dbReference type="Pfam" id="PF05168">
    <property type="entry name" value="HEPN"/>
    <property type="match status" value="1"/>
</dbReference>
<accession>A0A830F630</accession>
<dbReference type="InterPro" id="IPR007842">
    <property type="entry name" value="HEPN_dom"/>
</dbReference>
<keyword evidence="4" id="KW-1185">Reference proteome</keyword>
<name>A0A830F630_9EURY</name>
<dbReference type="PANTHER" id="PTHR36565:SF1">
    <property type="entry name" value="UPF0332 PROTEIN TM_1000"/>
    <property type="match status" value="1"/>
</dbReference>
<evidence type="ECO:0000313" key="3">
    <source>
        <dbReference type="EMBL" id="GGL42745.1"/>
    </source>
</evidence>
<dbReference type="EMBL" id="BMPF01000005">
    <property type="protein sequence ID" value="GGL42745.1"/>
    <property type="molecule type" value="Genomic_DNA"/>
</dbReference>
<comment type="caution">
    <text evidence="3">The sequence shown here is derived from an EMBL/GenBank/DDBJ whole genome shotgun (WGS) entry which is preliminary data.</text>
</comment>
<dbReference type="AlphaFoldDB" id="A0A830F630"/>
<organism evidence="3 4">
    <name type="scientific">Halarchaeum grantii</name>
    <dbReference type="NCBI Taxonomy" id="1193105"/>
    <lineage>
        <taxon>Archaea</taxon>
        <taxon>Methanobacteriati</taxon>
        <taxon>Methanobacteriota</taxon>
        <taxon>Stenosarchaea group</taxon>
        <taxon>Halobacteria</taxon>
        <taxon>Halobacteriales</taxon>
        <taxon>Halobacteriaceae</taxon>
    </lineage>
</organism>
<dbReference type="RefSeq" id="WP_188884287.1">
    <property type="nucleotide sequence ID" value="NZ_BMPF01000005.1"/>
</dbReference>
<proteinExistence type="inferred from homology"/>